<sequence>MADVVKYGIQIANRVFVGGVAFDTKEEELKDFFSQYGKVKECKIIKDNQSISRGFAFVTFECKQDAVKTQQLGTVFFNQKKLNLGPAIRQKGVVFNGTKEVENEPVLSTGVYIHPSGYSYTVAPNGVWYFHNSDGKPPTRVPGSPPMAYAPNILQRRRSSNSQTEQTILLRQRQTPGECCSSPTCESLSPTSVNSSPDVSLPIFHGVPPAEVQPILHNRQVIQPTVLPPQHEYVQQTPFVNPGLQFAFQSMSISSPPSCAQGLTGNETVHQIHPPPLTAFHGFNGTSSTHISEMYLPYYQNKVLPGNISINNINNPQQIHPLHYHYNFPVQKTECYMVPPICINPIKDTFLYPLCTDQSLPFFFAPNEVNSFNNGGCYKRKYNKESFDNGNNLNRISV</sequence>
<name>A0ABM4CX11_HYDVU</name>
<dbReference type="InterPro" id="IPR035979">
    <property type="entry name" value="RBD_domain_sf"/>
</dbReference>
<dbReference type="SUPFAM" id="SSF54928">
    <property type="entry name" value="RNA-binding domain, RBD"/>
    <property type="match status" value="1"/>
</dbReference>
<evidence type="ECO:0000313" key="4">
    <source>
        <dbReference type="Proteomes" id="UP001652625"/>
    </source>
</evidence>
<gene>
    <name evidence="5" type="primary">LOC101239467</name>
</gene>
<protein>
    <submittedName>
        <fullName evidence="5">Protein boule-like isoform X1</fullName>
    </submittedName>
</protein>
<dbReference type="Pfam" id="PF00076">
    <property type="entry name" value="RRM_1"/>
    <property type="match status" value="1"/>
</dbReference>
<dbReference type="PANTHER" id="PTHR11176">
    <property type="entry name" value="BOULE-RELATED"/>
    <property type="match status" value="1"/>
</dbReference>
<evidence type="ECO:0000259" key="3">
    <source>
        <dbReference type="PROSITE" id="PS50102"/>
    </source>
</evidence>
<evidence type="ECO:0000256" key="1">
    <source>
        <dbReference type="ARBA" id="ARBA00022884"/>
    </source>
</evidence>
<proteinExistence type="predicted"/>
<dbReference type="PROSITE" id="PS50102">
    <property type="entry name" value="RRM"/>
    <property type="match status" value="1"/>
</dbReference>
<dbReference type="GeneID" id="101239467"/>
<dbReference type="PANTHER" id="PTHR11176:SF57">
    <property type="entry name" value="PROTEIN BOULE"/>
    <property type="match status" value="1"/>
</dbReference>
<feature type="domain" description="RRM" evidence="3">
    <location>
        <begin position="13"/>
        <end position="89"/>
    </location>
</feature>
<organism evidence="4 5">
    <name type="scientific">Hydra vulgaris</name>
    <name type="common">Hydra</name>
    <name type="synonym">Hydra attenuata</name>
    <dbReference type="NCBI Taxonomy" id="6087"/>
    <lineage>
        <taxon>Eukaryota</taxon>
        <taxon>Metazoa</taxon>
        <taxon>Cnidaria</taxon>
        <taxon>Hydrozoa</taxon>
        <taxon>Hydroidolina</taxon>
        <taxon>Anthoathecata</taxon>
        <taxon>Aplanulata</taxon>
        <taxon>Hydridae</taxon>
        <taxon>Hydra</taxon>
    </lineage>
</organism>
<dbReference type="RefSeq" id="XP_065666484.1">
    <property type="nucleotide sequence ID" value="XM_065810412.1"/>
</dbReference>
<accession>A0ABM4CX11</accession>
<evidence type="ECO:0000256" key="2">
    <source>
        <dbReference type="PROSITE-ProRule" id="PRU00176"/>
    </source>
</evidence>
<keyword evidence="1 2" id="KW-0694">RNA-binding</keyword>
<dbReference type="Proteomes" id="UP001652625">
    <property type="component" value="Chromosome 11"/>
</dbReference>
<reference evidence="5" key="1">
    <citation type="submission" date="2025-08" db="UniProtKB">
        <authorList>
            <consortium name="RefSeq"/>
        </authorList>
    </citation>
    <scope>IDENTIFICATION</scope>
</reference>
<dbReference type="InterPro" id="IPR012677">
    <property type="entry name" value="Nucleotide-bd_a/b_plait_sf"/>
</dbReference>
<keyword evidence="4" id="KW-1185">Reference proteome</keyword>
<dbReference type="InterPro" id="IPR034988">
    <property type="entry name" value="DAZ_BOULE_RRM"/>
</dbReference>
<dbReference type="CDD" id="cd12412">
    <property type="entry name" value="RRM_DAZL_BOULE"/>
    <property type="match status" value="1"/>
</dbReference>
<dbReference type="Gene3D" id="3.30.70.330">
    <property type="match status" value="1"/>
</dbReference>
<evidence type="ECO:0000313" key="5">
    <source>
        <dbReference type="RefSeq" id="XP_065666484.1"/>
    </source>
</evidence>
<dbReference type="InterPro" id="IPR000504">
    <property type="entry name" value="RRM_dom"/>
</dbReference>
<dbReference type="SMART" id="SM00360">
    <property type="entry name" value="RRM"/>
    <property type="match status" value="1"/>
</dbReference>